<dbReference type="EMBL" id="CABVQG010000013">
    <property type="protein sequence ID" value="VWC78659.1"/>
    <property type="molecule type" value="Genomic_DNA"/>
</dbReference>
<keyword evidence="2" id="KW-1185">Reference proteome</keyword>
<reference evidence="1 2" key="1">
    <citation type="submission" date="2019-09" db="EMBL/GenBank/DDBJ databases">
        <authorList>
            <person name="Depoorter E."/>
        </authorList>
    </citation>
    <scope>NUCLEOTIDE SEQUENCE [LARGE SCALE GENOMIC DNA]</scope>
    <source>
        <strain evidence="1 2">R-17378</strain>
    </source>
</reference>
<name>A0ABY6XTD5_9BURK</name>
<sequence>MTKRTSWPMRVDAGTKTIGTARIRDDSRPKLTAAQKAIFDKTGNRPQVDAGFDEIADGIDAGRPEPLSAQAAVKPSKYRNQRCEHDGITFDSRRERDRWIVLRRELAAGLITELERQVAYVLADQVVIDGRKKPALRYVADFVYERDGKTVIEDVKGVITPEYRIKRHLMAARGLQIIEIK</sequence>
<organism evidence="1 2">
    <name type="scientific">Burkholderia aenigmatica</name>
    <dbReference type="NCBI Taxonomy" id="2015348"/>
    <lineage>
        <taxon>Bacteria</taxon>
        <taxon>Pseudomonadati</taxon>
        <taxon>Pseudomonadota</taxon>
        <taxon>Betaproteobacteria</taxon>
        <taxon>Burkholderiales</taxon>
        <taxon>Burkholderiaceae</taxon>
        <taxon>Burkholderia</taxon>
        <taxon>Burkholderia cepacia complex</taxon>
    </lineage>
</organism>
<dbReference type="InterPro" id="IPR009414">
    <property type="entry name" value="DUF1064"/>
</dbReference>
<protein>
    <submittedName>
        <fullName evidence="1">Gp72</fullName>
    </submittedName>
</protein>
<evidence type="ECO:0000313" key="2">
    <source>
        <dbReference type="Proteomes" id="UP000494120"/>
    </source>
</evidence>
<evidence type="ECO:0000313" key="1">
    <source>
        <dbReference type="EMBL" id="VWC78659.1"/>
    </source>
</evidence>
<comment type="caution">
    <text evidence="1">The sequence shown here is derived from an EMBL/GenBank/DDBJ whole genome shotgun (WGS) entry which is preliminary data.</text>
</comment>
<proteinExistence type="predicted"/>
<gene>
    <name evidence="1" type="ORF">BLA17378_03758</name>
</gene>
<dbReference type="Pfam" id="PF06356">
    <property type="entry name" value="DUF1064"/>
    <property type="match status" value="1"/>
</dbReference>
<dbReference type="RefSeq" id="WP_254607800.1">
    <property type="nucleotide sequence ID" value="NZ_CABVQG010000013.1"/>
</dbReference>
<dbReference type="Proteomes" id="UP000494120">
    <property type="component" value="Unassembled WGS sequence"/>
</dbReference>
<accession>A0ABY6XTD5</accession>